<dbReference type="AlphaFoldDB" id="A0A1I0FSD5"/>
<name>A0A1I0FSD5_9PROT</name>
<protein>
    <submittedName>
        <fullName evidence="1">Uncharacterized protein</fullName>
    </submittedName>
</protein>
<evidence type="ECO:0000313" key="2">
    <source>
        <dbReference type="Proteomes" id="UP000183339"/>
    </source>
</evidence>
<proteinExistence type="predicted"/>
<organism evidence="1 2">
    <name type="scientific">Nitrosospira multiformis</name>
    <dbReference type="NCBI Taxonomy" id="1231"/>
    <lineage>
        <taxon>Bacteria</taxon>
        <taxon>Pseudomonadati</taxon>
        <taxon>Pseudomonadota</taxon>
        <taxon>Betaproteobacteria</taxon>
        <taxon>Nitrosomonadales</taxon>
        <taxon>Nitrosomonadaceae</taxon>
        <taxon>Nitrosospira</taxon>
    </lineage>
</organism>
<dbReference type="Proteomes" id="UP000183339">
    <property type="component" value="Unassembled WGS sequence"/>
</dbReference>
<reference evidence="1 2" key="1">
    <citation type="submission" date="2016-10" db="EMBL/GenBank/DDBJ databases">
        <authorList>
            <person name="de Groot N.N."/>
        </authorList>
    </citation>
    <scope>NUCLEOTIDE SEQUENCE [LARGE SCALE GENOMIC DNA]</scope>
    <source>
        <strain evidence="1 2">Nl7</strain>
    </source>
</reference>
<evidence type="ECO:0000313" key="1">
    <source>
        <dbReference type="EMBL" id="SET61119.1"/>
    </source>
</evidence>
<gene>
    <name evidence="1" type="ORF">SAMN05216412_11029</name>
</gene>
<dbReference type="EMBL" id="FOHI01000010">
    <property type="protein sequence ID" value="SET61119.1"/>
    <property type="molecule type" value="Genomic_DNA"/>
</dbReference>
<sequence length="53" mass="6065">MRSTPEYMVSEPLQFLLKEGLSMLLFSLPNVLVHLVYPILDSHGENIRPVILN</sequence>
<accession>A0A1I0FSD5</accession>